<evidence type="ECO:0000313" key="1">
    <source>
        <dbReference type="EMBL" id="QJW87993.1"/>
    </source>
</evidence>
<keyword evidence="2" id="KW-1185">Reference proteome</keyword>
<organism evidence="1 2">
    <name type="scientific">Spirosoma taeanense</name>
    <dbReference type="NCBI Taxonomy" id="2735870"/>
    <lineage>
        <taxon>Bacteria</taxon>
        <taxon>Pseudomonadati</taxon>
        <taxon>Bacteroidota</taxon>
        <taxon>Cytophagia</taxon>
        <taxon>Cytophagales</taxon>
        <taxon>Cytophagaceae</taxon>
        <taxon>Spirosoma</taxon>
    </lineage>
</organism>
<protein>
    <submittedName>
        <fullName evidence="1">Uncharacterized protein</fullName>
    </submittedName>
</protein>
<dbReference type="Proteomes" id="UP000502756">
    <property type="component" value="Chromosome"/>
</dbReference>
<sequence>MANTPFIRARVAGVSVPSDLDINGFEAGARTAQNYNFRTERINQARQLIRESLVKIKTTQLNTSSHRLTQWLSEALGYTLTNGELITAMIGEEFDYYRSGPNCYFNVSQKSIRLLRARSLRKSVTSSPAQDTNRSLNSLINRVAVY</sequence>
<reference evidence="1 2" key="1">
    <citation type="submission" date="2020-05" db="EMBL/GenBank/DDBJ databases">
        <title>Genome sequencing of Spirosoma sp. TS118.</title>
        <authorList>
            <person name="Lee J.-H."/>
            <person name="Jeong S."/>
            <person name="Zhao L."/>
            <person name="Jung J.-H."/>
            <person name="Kim M.-K."/>
            <person name="Lim S."/>
        </authorList>
    </citation>
    <scope>NUCLEOTIDE SEQUENCE [LARGE SCALE GENOMIC DNA]</scope>
    <source>
        <strain evidence="1 2">TS118</strain>
    </source>
</reference>
<dbReference type="RefSeq" id="WP_171737825.1">
    <property type="nucleotide sequence ID" value="NZ_CP053435.1"/>
</dbReference>
<gene>
    <name evidence="1" type="ORF">HNV11_00700</name>
</gene>
<evidence type="ECO:0000313" key="2">
    <source>
        <dbReference type="Proteomes" id="UP000502756"/>
    </source>
</evidence>
<accession>A0A6M5Y4G9</accession>
<proteinExistence type="predicted"/>
<dbReference type="KEGG" id="stae:HNV11_00700"/>
<name>A0A6M5Y4G9_9BACT</name>
<dbReference type="EMBL" id="CP053435">
    <property type="protein sequence ID" value="QJW87993.1"/>
    <property type="molecule type" value="Genomic_DNA"/>
</dbReference>
<dbReference type="AlphaFoldDB" id="A0A6M5Y4G9"/>